<evidence type="ECO:0000313" key="2">
    <source>
        <dbReference type="Proteomes" id="UP000186851"/>
    </source>
</evidence>
<gene>
    <name evidence="1" type="ORF">OdinLCB4_004195</name>
</gene>
<sequence>MDENEVWPYVLILPESKNELKKVFNTLFKSSIPLEIIGLFSEHEKVYQPDIIKKFKAHSNKSILNYLKQLVDTKILETGIEKIRKEQRSFWSKWYKLTGIGRYILSIFNPRINEEEIKNLIRELFSIYVSKVMKIAGKYGITVEELNTLFQKALEKT</sequence>
<reference evidence="1" key="1">
    <citation type="journal article" date="2017" name="Nature">
        <title>Asgard archaea illuminate the origin of eukaryotic cellular complexity.</title>
        <authorList>
            <person name="Zaremba-Niedzwiedzka K."/>
            <person name="Caceres E.F."/>
            <person name="Saw J.H."/>
            <person name="Backstrom D."/>
            <person name="Juzokaite L."/>
            <person name="Vancaester E."/>
            <person name="Seitz K.W."/>
            <person name="Anantharaman K."/>
            <person name="Starnawski P."/>
            <person name="Kjeldsen K.U."/>
            <person name="Scott M.B."/>
            <person name="Nunoura T."/>
            <person name="Banfield J.F."/>
            <person name="Schramm A."/>
            <person name="Baker B.J."/>
            <person name="Spang A."/>
            <person name="Ettema T.J.G."/>
        </authorList>
    </citation>
    <scope>NUCLEOTIDE SEQUENCE</scope>
    <source>
        <strain evidence="1">LCB_4</strain>
    </source>
</reference>
<dbReference type="Proteomes" id="UP000186851">
    <property type="component" value="Chromosome"/>
</dbReference>
<organism evidence="1 2">
    <name type="scientific">Odinarchaeota yellowstonii (strain LCB_4)</name>
    <dbReference type="NCBI Taxonomy" id="1841599"/>
    <lineage>
        <taxon>Archaea</taxon>
        <taxon>Promethearchaeati</taxon>
        <taxon>Candidatus Odinarchaeota</taxon>
        <taxon>Candidatus Odinarchaeia</taxon>
        <taxon>Candidatus Odinarchaeales</taxon>
        <taxon>Candidatus Odinarchaeaceae</taxon>
        <taxon>Candidatus Odinarchaeum</taxon>
    </lineage>
</organism>
<dbReference type="EMBL" id="CP091871">
    <property type="protein sequence ID" value="WEU39693.1"/>
    <property type="molecule type" value="Genomic_DNA"/>
</dbReference>
<proteinExistence type="predicted"/>
<dbReference type="AlphaFoldDB" id="A0AAF0D160"/>
<evidence type="ECO:0000313" key="1">
    <source>
        <dbReference type="EMBL" id="WEU39693.1"/>
    </source>
</evidence>
<accession>A0AAF0D160</accession>
<reference evidence="1" key="2">
    <citation type="journal article" date="2022" name="Nat. Microbiol.">
        <title>A closed Candidatus Odinarchaeum chromosome exposes Asgard archaeal viruses.</title>
        <authorList>
            <person name="Tamarit D."/>
            <person name="Caceres E.F."/>
            <person name="Krupovic M."/>
            <person name="Nijland R."/>
            <person name="Eme L."/>
            <person name="Robinson N.P."/>
            <person name="Ettema T.J.G."/>
        </authorList>
    </citation>
    <scope>NUCLEOTIDE SEQUENCE</scope>
    <source>
        <strain evidence="1">LCB_4</strain>
    </source>
</reference>
<name>A0AAF0D160_ODILC</name>
<protein>
    <submittedName>
        <fullName evidence="1">Uncharacterized protein</fullName>
    </submittedName>
</protein>
<dbReference type="KEGG" id="oyw:OdinLCB4_004195"/>